<dbReference type="SUPFAM" id="SSF82708">
    <property type="entry name" value="R3H domain"/>
    <property type="match status" value="1"/>
</dbReference>
<feature type="compositionally biased region" description="Polar residues" evidence="2">
    <location>
        <begin position="328"/>
        <end position="340"/>
    </location>
</feature>
<feature type="domain" description="R3H" evidence="3">
    <location>
        <begin position="165"/>
        <end position="228"/>
    </location>
</feature>
<feature type="compositionally biased region" description="Low complexity" evidence="2">
    <location>
        <begin position="306"/>
        <end position="316"/>
    </location>
</feature>
<evidence type="ECO:0000313" key="5">
    <source>
        <dbReference type="Proteomes" id="UP000694863"/>
    </source>
</evidence>
<dbReference type="PANTHER" id="PTHR15672">
    <property type="entry name" value="CAMP-REGULATED PHOSPHOPROTEIN 21 RELATED R3H DOMAIN CONTAINING PROTEIN"/>
    <property type="match status" value="1"/>
</dbReference>
<gene>
    <name evidence="6" type="primary">ARPP21</name>
</gene>
<feature type="compositionally biased region" description="Low complexity" evidence="2">
    <location>
        <begin position="483"/>
        <end position="507"/>
    </location>
</feature>
<feature type="compositionally biased region" description="Pro residues" evidence="2">
    <location>
        <begin position="621"/>
        <end position="632"/>
    </location>
</feature>
<dbReference type="PROSITE" id="PS51673">
    <property type="entry name" value="SUZ"/>
    <property type="match status" value="1"/>
</dbReference>
<dbReference type="PROSITE" id="PS51061">
    <property type="entry name" value="R3H"/>
    <property type="match status" value="1"/>
</dbReference>
<dbReference type="Proteomes" id="UP000694863">
    <property type="component" value="Unplaced"/>
</dbReference>
<dbReference type="RefSeq" id="XP_004704120.1">
    <property type="nucleotide sequence ID" value="XM_004704063.2"/>
</dbReference>
<proteinExistence type="predicted"/>
<accession>A0ABM0INI0</accession>
<feature type="compositionally biased region" description="Polar residues" evidence="2">
    <location>
        <begin position="584"/>
        <end position="602"/>
    </location>
</feature>
<dbReference type="CDD" id="cd02642">
    <property type="entry name" value="R3H_encore_like"/>
    <property type="match status" value="1"/>
</dbReference>
<feature type="region of interest" description="Disordered" evidence="2">
    <location>
        <begin position="562"/>
        <end position="632"/>
    </location>
</feature>
<dbReference type="Pfam" id="PF01424">
    <property type="entry name" value="R3H"/>
    <property type="match status" value="1"/>
</dbReference>
<keyword evidence="1" id="KW-0597">Phosphoprotein</keyword>
<evidence type="ECO:0000313" key="6">
    <source>
        <dbReference type="RefSeq" id="XP_004704120.1"/>
    </source>
</evidence>
<dbReference type="Gene3D" id="3.30.1370.50">
    <property type="entry name" value="R3H-like domain"/>
    <property type="match status" value="1"/>
</dbReference>
<feature type="domain" description="SUZ" evidence="4">
    <location>
        <begin position="229"/>
        <end position="310"/>
    </location>
</feature>
<feature type="compositionally biased region" description="Basic and acidic residues" evidence="2">
    <location>
        <begin position="103"/>
        <end position="138"/>
    </location>
</feature>
<evidence type="ECO:0000259" key="3">
    <source>
        <dbReference type="PROSITE" id="PS51061"/>
    </source>
</evidence>
<evidence type="ECO:0000256" key="2">
    <source>
        <dbReference type="SAM" id="MobiDB-lite"/>
    </source>
</evidence>
<feature type="compositionally biased region" description="Basic and acidic residues" evidence="2">
    <location>
        <begin position="318"/>
        <end position="327"/>
    </location>
</feature>
<feature type="region of interest" description="Disordered" evidence="2">
    <location>
        <begin position="452"/>
        <end position="507"/>
    </location>
</feature>
<dbReference type="PANTHER" id="PTHR15672:SF14">
    <property type="entry name" value="CAMP-REGULATED PHOSPHOPROTEIN 21"/>
    <property type="match status" value="1"/>
</dbReference>
<evidence type="ECO:0000259" key="4">
    <source>
        <dbReference type="PROSITE" id="PS51673"/>
    </source>
</evidence>
<keyword evidence="5" id="KW-1185">Reference proteome</keyword>
<reference evidence="6" key="1">
    <citation type="submission" date="2025-08" db="UniProtKB">
        <authorList>
            <consortium name="RefSeq"/>
        </authorList>
    </citation>
    <scope>IDENTIFICATION</scope>
</reference>
<dbReference type="InterPro" id="IPR036867">
    <property type="entry name" value="R3H_dom_sf"/>
</dbReference>
<dbReference type="InterPro" id="IPR024771">
    <property type="entry name" value="SUZ"/>
</dbReference>
<feature type="compositionally biased region" description="Low complexity" evidence="2">
    <location>
        <begin position="358"/>
        <end position="390"/>
    </location>
</feature>
<dbReference type="InterPro" id="IPR001374">
    <property type="entry name" value="R3H_dom"/>
</dbReference>
<sequence length="813" mass="88472">MSEQSDLPPTIMEEGEGGTEPEPATPENGVVKSDSLDEEEKQELQRRLAAQNQERRKSKSGAGKGKLTRSLAVCEESARPGGDSLQDQEPIHLQLSSFPSLQEDDKSRKDGSEKEKDKDKNKDKTSEKPKIRMLSKDCSQEYTDSTGVDLHGFLINTLRNNSRDRMILLKVEQEVIEFIGDSNNHYKKFPQMSSYQRMLVHRVAAYFGLDHNVDQTGKSVIINKTSSTRIPEQRFCEHLKDDKGEEPRKRFILKRDSSSIDKEDNQSVCSQESLFVENSRLLDDSNICNETYKRRQLFRGNRDGSGRTSGSRQSSSENELRWPDHQRAWSSTDSDSSNRNLKPAMTKTASFGGITVLTRGDSTSSTRSTGKLSKAGSESSSSTGSSGSLSRTHPPLQSATLVSGVVASSAGCVPYPENGLGGQVAPSSTGYILLPLEAATGIPPGSILLNPHTGQPFVNPDGTPAIYNPPTSQQPLRNTMVGPSPQHPQQQPSPQPQHQQVQTSQPQMAGPLVTQSVQGLQASSQSVQYPAVSFPPQHLLPVSPTQHFPVREDVATQFSQMNLSRQSSGETPEPPSGPVYPSSLMPQPAQQPSYVIASTGQQLPPGGFSGSGTPIPQQVLQPPPPPQGFVQQPPPAQMSVYYYPSGQYPTSTTPQYRPMASLQYSAQRNQQMPQTAQQAGYQPVLSGQQGFPSLMGVQQPPQSQSVMSNQGTPVQSMMVSYPTMSSYQVPMTQGSQGLPQQSYQQPIMLPNQTGQGSLPTTGMPVYCNVTPPTPQNNLRLIGPHCPSSTVPVMSASCRTNCASMSNAGWQVKF</sequence>
<feature type="region of interest" description="Disordered" evidence="2">
    <location>
        <begin position="1"/>
        <end position="138"/>
    </location>
</feature>
<dbReference type="SMART" id="SM00393">
    <property type="entry name" value="R3H"/>
    <property type="match status" value="1"/>
</dbReference>
<organism evidence="5 6">
    <name type="scientific">Echinops telfairi</name>
    <name type="common">Lesser hedgehog tenrec</name>
    <dbReference type="NCBI Taxonomy" id="9371"/>
    <lineage>
        <taxon>Eukaryota</taxon>
        <taxon>Metazoa</taxon>
        <taxon>Chordata</taxon>
        <taxon>Craniata</taxon>
        <taxon>Vertebrata</taxon>
        <taxon>Euteleostomi</taxon>
        <taxon>Mammalia</taxon>
        <taxon>Eutheria</taxon>
        <taxon>Afrotheria</taxon>
        <taxon>Tenrecidae</taxon>
        <taxon>Tenrecinae</taxon>
        <taxon>Echinops</taxon>
    </lineage>
</organism>
<dbReference type="InterPro" id="IPR051937">
    <property type="entry name" value="R3H_domain_containing"/>
</dbReference>
<evidence type="ECO:0000256" key="1">
    <source>
        <dbReference type="ARBA" id="ARBA00022553"/>
    </source>
</evidence>
<name>A0ABM0INI0_ECHTE</name>
<protein>
    <submittedName>
        <fullName evidence="6">cAMP-regulated phosphoprotein 21 isoform X3</fullName>
    </submittedName>
</protein>
<feature type="region of interest" description="Disordered" evidence="2">
    <location>
        <begin position="299"/>
        <end position="395"/>
    </location>
</feature>
<dbReference type="GeneID" id="101640896"/>